<feature type="binding site" evidence="14">
    <location>
        <position position="445"/>
    </location>
    <ligand>
        <name>Zn(2+)</name>
        <dbReference type="ChEBI" id="CHEBI:29105"/>
    </ligand>
</feature>
<dbReference type="Gene3D" id="1.10.150.20">
    <property type="entry name" value="5' to 3' exonuclease, C-terminal subdomain"/>
    <property type="match status" value="2"/>
</dbReference>
<evidence type="ECO:0000256" key="13">
    <source>
        <dbReference type="ARBA" id="ARBA00060881"/>
    </source>
</evidence>
<dbReference type="Gene3D" id="6.20.10.30">
    <property type="match status" value="1"/>
</dbReference>
<accession>A0A0G1B8S5</accession>
<dbReference type="Pfam" id="PF03120">
    <property type="entry name" value="OB_DNA_ligase"/>
    <property type="match status" value="1"/>
</dbReference>
<dbReference type="PROSITE" id="PS01055">
    <property type="entry name" value="DNA_LIGASE_N1"/>
    <property type="match status" value="1"/>
</dbReference>
<feature type="binding site" evidence="14">
    <location>
        <position position="422"/>
    </location>
    <ligand>
        <name>Zn(2+)</name>
        <dbReference type="ChEBI" id="CHEBI:29105"/>
    </ligand>
</feature>
<keyword evidence="6 14" id="KW-0479">Metal-binding</keyword>
<feature type="binding site" evidence="14">
    <location>
        <position position="328"/>
    </location>
    <ligand>
        <name>NAD(+)</name>
        <dbReference type="ChEBI" id="CHEBI:57540"/>
    </ligand>
</feature>
<comment type="cofactor">
    <cofactor evidence="14">
        <name>Mg(2+)</name>
        <dbReference type="ChEBI" id="CHEBI:18420"/>
    </cofactor>
    <cofactor evidence="14">
        <name>Mn(2+)</name>
        <dbReference type="ChEBI" id="CHEBI:29035"/>
    </cofactor>
</comment>
<dbReference type="CDD" id="cd00114">
    <property type="entry name" value="LIGANc"/>
    <property type="match status" value="1"/>
</dbReference>
<dbReference type="GO" id="GO:0046872">
    <property type="term" value="F:metal ion binding"/>
    <property type="evidence" value="ECO:0007669"/>
    <property type="project" value="UniProtKB-KW"/>
</dbReference>
<dbReference type="Proteomes" id="UP000034875">
    <property type="component" value="Unassembled WGS sequence"/>
</dbReference>
<evidence type="ECO:0000256" key="4">
    <source>
        <dbReference type="ARBA" id="ARBA00022598"/>
    </source>
</evidence>
<dbReference type="SUPFAM" id="SSF56091">
    <property type="entry name" value="DNA ligase/mRNA capping enzyme, catalytic domain"/>
    <property type="match status" value="1"/>
</dbReference>
<dbReference type="Pfam" id="PF12826">
    <property type="entry name" value="HHH_2"/>
    <property type="match status" value="1"/>
</dbReference>
<comment type="caution">
    <text evidence="17">The sequence shown here is derived from an EMBL/GenBank/DDBJ whole genome shotgun (WGS) entry which is preliminary data.</text>
</comment>
<feature type="binding site" evidence="14">
    <location>
        <position position="139"/>
    </location>
    <ligand>
        <name>NAD(+)</name>
        <dbReference type="ChEBI" id="CHEBI:57540"/>
    </ligand>
</feature>
<evidence type="ECO:0000256" key="11">
    <source>
        <dbReference type="ARBA" id="ARBA00023204"/>
    </source>
</evidence>
<evidence type="ECO:0000256" key="9">
    <source>
        <dbReference type="ARBA" id="ARBA00022842"/>
    </source>
</evidence>
<dbReference type="PANTHER" id="PTHR23389:SF9">
    <property type="entry name" value="DNA LIGASE"/>
    <property type="match status" value="1"/>
</dbReference>
<evidence type="ECO:0000259" key="16">
    <source>
        <dbReference type="PROSITE" id="PS50172"/>
    </source>
</evidence>
<dbReference type="FunFam" id="3.30.470.30:FF:000001">
    <property type="entry name" value="DNA ligase"/>
    <property type="match status" value="1"/>
</dbReference>
<dbReference type="InterPro" id="IPR012340">
    <property type="entry name" value="NA-bd_OB-fold"/>
</dbReference>
<dbReference type="InterPro" id="IPR041663">
    <property type="entry name" value="DisA/LigA_HHH"/>
</dbReference>
<keyword evidence="4 14" id="KW-0436">Ligase</keyword>
<dbReference type="InterPro" id="IPR013840">
    <property type="entry name" value="DNAligase_N"/>
</dbReference>
<keyword evidence="14" id="KW-0464">Manganese</keyword>
<evidence type="ECO:0000313" key="17">
    <source>
        <dbReference type="EMBL" id="KKS42726.1"/>
    </source>
</evidence>
<evidence type="ECO:0000256" key="7">
    <source>
        <dbReference type="ARBA" id="ARBA00022763"/>
    </source>
</evidence>
<dbReference type="PROSITE" id="PS50172">
    <property type="entry name" value="BRCT"/>
    <property type="match status" value="1"/>
</dbReference>
<dbReference type="Gene3D" id="2.40.50.140">
    <property type="entry name" value="Nucleic acid-binding proteins"/>
    <property type="match status" value="1"/>
</dbReference>
<dbReference type="GO" id="GO:0006281">
    <property type="term" value="P:DNA repair"/>
    <property type="evidence" value="ECO:0007669"/>
    <property type="project" value="UniProtKB-KW"/>
</dbReference>
<dbReference type="Pfam" id="PF01653">
    <property type="entry name" value="DNA_ligase_aden"/>
    <property type="match status" value="1"/>
</dbReference>
<evidence type="ECO:0000256" key="12">
    <source>
        <dbReference type="ARBA" id="ARBA00034005"/>
    </source>
</evidence>
<dbReference type="GO" id="GO:0003911">
    <property type="term" value="F:DNA ligase (NAD+) activity"/>
    <property type="evidence" value="ECO:0007669"/>
    <property type="project" value="UniProtKB-UniRule"/>
</dbReference>
<sequence>MSDRKSVAERIKKLRDEINHHRYLYHVLDKQEISEAALDSLKHELAKLEEQYPELITPDSPTQRVAGIPLEEFRKVRHSVPMLSLNDAFDQEEMKEWEKRLMRLRPDIKQFDYYAELKMDGLAVSLLYENGVLARGATRGDGITGEDVTQNIRTIEAIPLKLENPANEKYGKGKSLIQKAFEGKFEVRGEVFMSKTSFEKINKEQRQKNEEPFANPRNAAAGSIRQLDPKIASRRQLNFCAYDIVTDIGLRTHEEVHQILESLGFFTTKQNRHCGNLDKGFEFYNEIQNSREKLPFQIDGIVVSVNNIALMKDLGVAGKAPRAMIAYKFPAEQATTVVEDIIVQVGRTGAMTPVAHLKPVVVAGSTVSRATLHNEDEIKRKDIRIGDTVIIQKAGDVIPEIVEPLARLRTGKEKIFTMPKICPVCGSPLIRPEGEAITRCTNSQCFAQNRRRLFHFASKGAFDIEGLGPKIIDQLIENELVAEPADFFELEAGDLEPLERFAEKKAKNIIDGIQARKVISLSRFLFALGIRHVGELMAQDISKMLLGKADNLPEALKFAQDLTREQWMDIEGIGDIAADSLVEFFHNKKSLKIVENLIKAGVEIEKEKKAAAGILTGKKFVITGTLASMSRDQAKQKIQQLGGRTSESVSRETDFLVAGENSGSKYEKAKKLGVKILGEEEFLEMLEKK</sequence>
<dbReference type="Pfam" id="PF03119">
    <property type="entry name" value="DNA_ligase_ZBD"/>
    <property type="match status" value="1"/>
</dbReference>
<dbReference type="SUPFAM" id="SSF52113">
    <property type="entry name" value="BRCT domain"/>
    <property type="match status" value="1"/>
</dbReference>
<dbReference type="Gene3D" id="3.30.470.30">
    <property type="entry name" value="DNA ligase/mRNA capping enzyme"/>
    <property type="match status" value="1"/>
</dbReference>
<dbReference type="EMBL" id="LCCZ01000037">
    <property type="protein sequence ID" value="KKS42726.1"/>
    <property type="molecule type" value="Genomic_DNA"/>
</dbReference>
<dbReference type="GO" id="GO:0006260">
    <property type="term" value="P:DNA replication"/>
    <property type="evidence" value="ECO:0007669"/>
    <property type="project" value="UniProtKB-KW"/>
</dbReference>
<dbReference type="GO" id="GO:0005829">
    <property type="term" value="C:cytosol"/>
    <property type="evidence" value="ECO:0007669"/>
    <property type="project" value="TreeGrafter"/>
</dbReference>
<dbReference type="InterPro" id="IPR004150">
    <property type="entry name" value="NAD_DNA_ligase_OB"/>
</dbReference>
<comment type="function">
    <text evidence="1 14">DNA ligase that catalyzes the formation of phosphodiester linkages between 5'-phosphoryl and 3'-hydroxyl groups in double-stranded DNA using NAD as a coenzyme and as the energy source for the reaction. It is essential for DNA replication and repair of damaged DNA.</text>
</comment>
<dbReference type="InterPro" id="IPR001357">
    <property type="entry name" value="BRCT_dom"/>
</dbReference>
<dbReference type="InterPro" id="IPR036420">
    <property type="entry name" value="BRCT_dom_sf"/>
</dbReference>
<keyword evidence="8 14" id="KW-0862">Zinc</keyword>
<dbReference type="Gene3D" id="3.40.50.10190">
    <property type="entry name" value="BRCT domain"/>
    <property type="match status" value="1"/>
</dbReference>
<organism evidence="17 18">
    <name type="scientific">candidate division CPR1 bacterium GW2011_GWA2_42_17</name>
    <dbReference type="NCBI Taxonomy" id="1618341"/>
    <lineage>
        <taxon>Bacteria</taxon>
        <taxon>candidate division CPR1</taxon>
    </lineage>
</organism>
<dbReference type="InterPro" id="IPR004149">
    <property type="entry name" value="Znf_DNAligase_C4"/>
</dbReference>
<dbReference type="SUPFAM" id="SSF50249">
    <property type="entry name" value="Nucleic acid-binding proteins"/>
    <property type="match status" value="1"/>
</dbReference>
<evidence type="ECO:0000256" key="6">
    <source>
        <dbReference type="ARBA" id="ARBA00022723"/>
    </source>
</evidence>
<dbReference type="SUPFAM" id="SSF47781">
    <property type="entry name" value="RuvA domain 2-like"/>
    <property type="match status" value="1"/>
</dbReference>
<keyword evidence="9 14" id="KW-0460">Magnesium</keyword>
<dbReference type="InterPro" id="IPR013839">
    <property type="entry name" value="DNAligase_adenylation"/>
</dbReference>
<evidence type="ECO:0000256" key="1">
    <source>
        <dbReference type="ARBA" id="ARBA00004067"/>
    </source>
</evidence>
<dbReference type="InterPro" id="IPR010994">
    <property type="entry name" value="RuvA_2-like"/>
</dbReference>
<dbReference type="PATRIC" id="fig|1618341.3.peg.562"/>
<dbReference type="AlphaFoldDB" id="A0A0G1B8S5"/>
<gene>
    <name evidence="14" type="primary">ligA</name>
    <name evidence="17" type="ORF">UV05_C0037G0006</name>
</gene>
<evidence type="ECO:0000256" key="14">
    <source>
        <dbReference type="HAMAP-Rule" id="MF_01588"/>
    </source>
</evidence>
<name>A0A0G1B8S5_9BACT</name>
<evidence type="ECO:0000256" key="3">
    <source>
        <dbReference type="ARBA" id="ARBA00013308"/>
    </source>
</evidence>
<dbReference type="NCBIfam" id="NF005932">
    <property type="entry name" value="PRK07956.1"/>
    <property type="match status" value="1"/>
</dbReference>
<dbReference type="EC" id="6.5.1.2" evidence="2 14"/>
<dbReference type="HAMAP" id="MF_01588">
    <property type="entry name" value="DNA_ligase_A"/>
    <property type="match status" value="1"/>
</dbReference>
<evidence type="ECO:0000256" key="10">
    <source>
        <dbReference type="ARBA" id="ARBA00023027"/>
    </source>
</evidence>
<dbReference type="SMART" id="SM00292">
    <property type="entry name" value="BRCT"/>
    <property type="match status" value="1"/>
</dbReference>
<dbReference type="InterPro" id="IPR033136">
    <property type="entry name" value="DNA_ligase_CS"/>
</dbReference>
<reference evidence="17 18" key="1">
    <citation type="journal article" date="2015" name="Nature">
        <title>rRNA introns, odd ribosomes, and small enigmatic genomes across a large radiation of phyla.</title>
        <authorList>
            <person name="Brown C.T."/>
            <person name="Hug L.A."/>
            <person name="Thomas B.C."/>
            <person name="Sharon I."/>
            <person name="Castelle C.J."/>
            <person name="Singh A."/>
            <person name="Wilkins M.J."/>
            <person name="Williams K.H."/>
            <person name="Banfield J.F."/>
        </authorList>
    </citation>
    <scope>NUCLEOTIDE SEQUENCE [LARGE SCALE GENOMIC DNA]</scope>
</reference>
<feature type="binding site" evidence="14">
    <location>
        <position position="190"/>
    </location>
    <ligand>
        <name>NAD(+)</name>
        <dbReference type="ChEBI" id="CHEBI:57540"/>
    </ligand>
</feature>
<dbReference type="PANTHER" id="PTHR23389">
    <property type="entry name" value="CHROMOSOME TRANSMISSION FIDELITY FACTOR 18"/>
    <property type="match status" value="1"/>
</dbReference>
<dbReference type="InterPro" id="IPR018239">
    <property type="entry name" value="DNA_ligase_AS"/>
</dbReference>
<evidence type="ECO:0000256" key="15">
    <source>
        <dbReference type="RuleBase" id="RU000618"/>
    </source>
</evidence>
<evidence type="ECO:0000256" key="5">
    <source>
        <dbReference type="ARBA" id="ARBA00022705"/>
    </source>
</evidence>
<feature type="binding site" evidence="14">
    <location>
        <position position="116"/>
    </location>
    <ligand>
        <name>NAD(+)</name>
        <dbReference type="ChEBI" id="CHEBI:57540"/>
    </ligand>
</feature>
<feature type="domain" description="BRCT" evidence="16">
    <location>
        <begin position="610"/>
        <end position="689"/>
    </location>
</feature>
<dbReference type="PIRSF" id="PIRSF001604">
    <property type="entry name" value="LigA"/>
    <property type="match status" value="1"/>
</dbReference>
<feature type="active site" description="N6-AMP-lysine intermediate" evidence="14">
    <location>
        <position position="118"/>
    </location>
</feature>
<dbReference type="Gene3D" id="1.10.287.610">
    <property type="entry name" value="Helix hairpin bin"/>
    <property type="match status" value="1"/>
</dbReference>
<dbReference type="NCBIfam" id="TIGR00575">
    <property type="entry name" value="dnlj"/>
    <property type="match status" value="1"/>
</dbReference>
<dbReference type="InterPro" id="IPR001679">
    <property type="entry name" value="DNA_ligase"/>
</dbReference>
<dbReference type="PROSITE" id="PS01056">
    <property type="entry name" value="DNA_LIGASE_N2"/>
    <property type="match status" value="1"/>
</dbReference>
<keyword evidence="10 14" id="KW-0520">NAD</keyword>
<evidence type="ECO:0000313" key="18">
    <source>
        <dbReference type="Proteomes" id="UP000034875"/>
    </source>
</evidence>
<keyword evidence="7 14" id="KW-0227">DNA damage</keyword>
<feature type="binding site" evidence="14">
    <location>
        <position position="425"/>
    </location>
    <ligand>
        <name>Zn(2+)</name>
        <dbReference type="ChEBI" id="CHEBI:29105"/>
    </ligand>
</feature>
<dbReference type="FunFam" id="1.10.150.20:FF:000007">
    <property type="entry name" value="DNA ligase"/>
    <property type="match status" value="1"/>
</dbReference>
<keyword evidence="5 14" id="KW-0235">DNA replication</keyword>
<comment type="catalytic activity">
    <reaction evidence="12 14 15">
        <text>NAD(+) + (deoxyribonucleotide)n-3'-hydroxyl + 5'-phospho-(deoxyribonucleotide)m = (deoxyribonucleotide)n+m + AMP + beta-nicotinamide D-nucleotide.</text>
        <dbReference type="EC" id="6.5.1.2"/>
    </reaction>
</comment>
<proteinExistence type="inferred from homology"/>
<protein>
    <recommendedName>
        <fullName evidence="3 14">DNA ligase</fullName>
        <ecNumber evidence="2 14">6.5.1.2</ecNumber>
    </recommendedName>
    <alternativeName>
        <fullName evidence="14">Polydeoxyribonucleotide synthase [NAD(+)]</fullName>
    </alternativeName>
</protein>
<comment type="caution">
    <text evidence="14">Lacks conserved residue(s) required for the propagation of feature annotation.</text>
</comment>
<dbReference type="FunFam" id="2.40.50.140:FF:000012">
    <property type="entry name" value="DNA ligase"/>
    <property type="match status" value="1"/>
</dbReference>
<evidence type="ECO:0000256" key="8">
    <source>
        <dbReference type="ARBA" id="ARBA00022833"/>
    </source>
</evidence>
<keyword evidence="11 14" id="KW-0234">DNA repair</keyword>
<dbReference type="CDD" id="cd17748">
    <property type="entry name" value="BRCT_DNA_ligase_like"/>
    <property type="match status" value="1"/>
</dbReference>
<dbReference type="Pfam" id="PF00533">
    <property type="entry name" value="BRCT"/>
    <property type="match status" value="1"/>
</dbReference>
<dbReference type="SMART" id="SM00532">
    <property type="entry name" value="LIGANc"/>
    <property type="match status" value="1"/>
</dbReference>
<evidence type="ECO:0000256" key="2">
    <source>
        <dbReference type="ARBA" id="ARBA00012722"/>
    </source>
</evidence>
<feature type="binding site" evidence="14">
    <location>
        <begin position="84"/>
        <end position="85"/>
    </location>
    <ligand>
        <name>NAD(+)</name>
        <dbReference type="ChEBI" id="CHEBI:57540"/>
    </ligand>
</feature>
<comment type="similarity">
    <text evidence="13 14">Belongs to the NAD-dependent DNA ligase family. LigA subfamily.</text>
</comment>